<dbReference type="GO" id="GO:0019722">
    <property type="term" value="P:calcium-mediated signaling"/>
    <property type="evidence" value="ECO:0007669"/>
    <property type="project" value="InterPro"/>
</dbReference>
<dbReference type="GO" id="GO:0005737">
    <property type="term" value="C:cytoplasm"/>
    <property type="evidence" value="ECO:0007669"/>
    <property type="project" value="TreeGrafter"/>
</dbReference>
<dbReference type="InParanoid" id="A0A401GKW7"/>
<dbReference type="Proteomes" id="UP000287166">
    <property type="component" value="Unassembled WGS sequence"/>
</dbReference>
<dbReference type="InterPro" id="IPR006931">
    <property type="entry name" value="Calcipressin"/>
</dbReference>
<reference evidence="3 4" key="1">
    <citation type="journal article" date="2018" name="Sci. Rep.">
        <title>Genome sequence of the cauliflower mushroom Sparassis crispa (Hanabiratake) and its association with beneficial usage.</title>
        <authorList>
            <person name="Kiyama R."/>
            <person name="Furutani Y."/>
            <person name="Kawaguchi K."/>
            <person name="Nakanishi T."/>
        </authorList>
    </citation>
    <scope>NUCLEOTIDE SEQUENCE [LARGE SCALE GENOMIC DNA]</scope>
</reference>
<dbReference type="OrthoDB" id="17212at2759"/>
<dbReference type="AlphaFoldDB" id="A0A401GKW7"/>
<evidence type="ECO:0000313" key="3">
    <source>
        <dbReference type="EMBL" id="GBE82813.1"/>
    </source>
</evidence>
<organism evidence="3 4">
    <name type="scientific">Sparassis crispa</name>
    <dbReference type="NCBI Taxonomy" id="139825"/>
    <lineage>
        <taxon>Eukaryota</taxon>
        <taxon>Fungi</taxon>
        <taxon>Dikarya</taxon>
        <taxon>Basidiomycota</taxon>
        <taxon>Agaricomycotina</taxon>
        <taxon>Agaricomycetes</taxon>
        <taxon>Polyporales</taxon>
        <taxon>Sparassidaceae</taxon>
        <taxon>Sparassis</taxon>
    </lineage>
</organism>
<dbReference type="GeneID" id="38779730"/>
<proteinExistence type="inferred from homology"/>
<protein>
    <recommendedName>
        <fullName evidence="5">Calcipressin</fullName>
    </recommendedName>
</protein>
<dbReference type="Gene3D" id="3.30.70.330">
    <property type="match status" value="1"/>
</dbReference>
<dbReference type="PANTHER" id="PTHR10300">
    <property type="entry name" value="CALCIPRESSIN"/>
    <property type="match status" value="1"/>
</dbReference>
<comment type="similarity">
    <text evidence="1">Belongs to the RCAN family.</text>
</comment>
<comment type="caution">
    <text evidence="3">The sequence shown here is derived from an EMBL/GenBank/DDBJ whole genome shotgun (WGS) entry which is preliminary data.</text>
</comment>
<dbReference type="RefSeq" id="XP_027613726.1">
    <property type="nucleotide sequence ID" value="XM_027757925.1"/>
</dbReference>
<dbReference type="SUPFAM" id="SSF54928">
    <property type="entry name" value="RNA-binding domain, RBD"/>
    <property type="match status" value="1"/>
</dbReference>
<dbReference type="InterPro" id="IPR012677">
    <property type="entry name" value="Nucleotide-bd_a/b_plait_sf"/>
</dbReference>
<evidence type="ECO:0000256" key="2">
    <source>
        <dbReference type="SAM" id="MobiDB-lite"/>
    </source>
</evidence>
<feature type="region of interest" description="Disordered" evidence="2">
    <location>
        <begin position="1"/>
        <end position="26"/>
    </location>
</feature>
<dbReference type="EMBL" id="BFAD01000004">
    <property type="protein sequence ID" value="GBE82813.1"/>
    <property type="molecule type" value="Genomic_DNA"/>
</dbReference>
<dbReference type="Pfam" id="PF04847">
    <property type="entry name" value="Calcipressin"/>
    <property type="match status" value="1"/>
</dbReference>
<dbReference type="STRING" id="139825.A0A401GKW7"/>
<accession>A0A401GKW7</accession>
<dbReference type="GO" id="GO:0008597">
    <property type="term" value="F:calcium-dependent protein serine/threonine phosphatase regulator activity"/>
    <property type="evidence" value="ECO:0007669"/>
    <property type="project" value="TreeGrafter"/>
</dbReference>
<evidence type="ECO:0000313" key="4">
    <source>
        <dbReference type="Proteomes" id="UP000287166"/>
    </source>
</evidence>
<feature type="region of interest" description="Disordered" evidence="2">
    <location>
        <begin position="224"/>
        <end position="245"/>
    </location>
</feature>
<sequence>MTPNQTFATPPSPPSSHSASPTADSSRTNTLIITQLPAAFFAPAIQEALRDYFALYGAIHAWAPLKAFSRVLLVYYSEDDAERAKQSCDRLIVGSTQTSPEMTLRVYRADPTPIRQAPKDGMDDHYLRPPPIEKNFLISPPGSPPVGWEQIREEPPNSAPLADDLISALRKLEVEAVHHHHGSGLEVLLEPQEGVGIGVYVEDCDSGEEEGEVEEDWVYGETSPARAKWRPMSTSRPPMSQAVGA</sequence>
<evidence type="ECO:0000256" key="1">
    <source>
        <dbReference type="ARBA" id="ARBA00008209"/>
    </source>
</evidence>
<dbReference type="GO" id="GO:0003676">
    <property type="term" value="F:nucleic acid binding"/>
    <property type="evidence" value="ECO:0007669"/>
    <property type="project" value="InterPro"/>
</dbReference>
<dbReference type="FunCoup" id="A0A401GKW7">
    <property type="interactions" value="146"/>
</dbReference>
<keyword evidence="4" id="KW-1185">Reference proteome</keyword>
<feature type="compositionally biased region" description="Low complexity" evidence="2">
    <location>
        <begin position="15"/>
        <end position="26"/>
    </location>
</feature>
<dbReference type="GO" id="GO:0005634">
    <property type="term" value="C:nucleus"/>
    <property type="evidence" value="ECO:0007669"/>
    <property type="project" value="TreeGrafter"/>
</dbReference>
<dbReference type="InterPro" id="IPR035979">
    <property type="entry name" value="RBD_domain_sf"/>
</dbReference>
<evidence type="ECO:0008006" key="5">
    <source>
        <dbReference type="Google" id="ProtNLM"/>
    </source>
</evidence>
<gene>
    <name evidence="3" type="ORF">SCP_0411990</name>
</gene>
<name>A0A401GKW7_9APHY</name>
<dbReference type="PANTHER" id="PTHR10300:SF14">
    <property type="entry name" value="PROTEIN SARAH"/>
    <property type="match status" value="1"/>
</dbReference>